<dbReference type="InterPro" id="IPR011740">
    <property type="entry name" value="DUF2460"/>
</dbReference>
<keyword evidence="2" id="KW-0378">Hydrolase</keyword>
<dbReference type="RefSeq" id="WP_281931472.1">
    <property type="nucleotide sequence ID" value="NZ_AP027142.1"/>
</dbReference>
<feature type="domain" description="DUF2460" evidence="1">
    <location>
        <begin position="6"/>
        <end position="209"/>
    </location>
</feature>
<keyword evidence="3" id="KW-1185">Reference proteome</keyword>
<organism evidence="2 3">
    <name type="scientific">Methylocystis iwaonis</name>
    <dbReference type="NCBI Taxonomy" id="2885079"/>
    <lineage>
        <taxon>Bacteria</taxon>
        <taxon>Pseudomonadati</taxon>
        <taxon>Pseudomonadota</taxon>
        <taxon>Alphaproteobacteria</taxon>
        <taxon>Hyphomicrobiales</taxon>
        <taxon>Methylocystaceae</taxon>
        <taxon>Methylocystis</taxon>
    </lineage>
</organism>
<evidence type="ECO:0000259" key="1">
    <source>
        <dbReference type="Pfam" id="PF09343"/>
    </source>
</evidence>
<dbReference type="Proteomes" id="UP001317629">
    <property type="component" value="Chromosome"/>
</dbReference>
<proteinExistence type="predicted"/>
<dbReference type="EMBL" id="AP027142">
    <property type="protein sequence ID" value="BDV33916.1"/>
    <property type="molecule type" value="Genomic_DNA"/>
</dbReference>
<accession>A0ABM8E7S9</accession>
<dbReference type="GO" id="GO:0016787">
    <property type="term" value="F:hydrolase activity"/>
    <property type="evidence" value="ECO:0007669"/>
    <property type="project" value="UniProtKB-KW"/>
</dbReference>
<name>A0ABM8E7S9_9HYPH</name>
<reference evidence="2 3" key="1">
    <citation type="journal article" date="2023" name="Int. J. Syst. Evol. Microbiol.">
        <title>Methylocystis iwaonis sp. nov., a type II methane-oxidizing bacterium from surface soil of a rice paddy field in Japan, and emended description of the genus Methylocystis (ex Whittenbury et al. 1970) Bowman et al. 1993.</title>
        <authorList>
            <person name="Kaise H."/>
            <person name="Sawadogo J.B."/>
            <person name="Alam M.S."/>
            <person name="Ueno C."/>
            <person name="Dianou D."/>
            <person name="Shinjo R."/>
            <person name="Asakawa S."/>
        </authorList>
    </citation>
    <scope>NUCLEOTIDE SEQUENCE [LARGE SCALE GENOMIC DNA]</scope>
    <source>
        <strain evidence="2 3">SS37A-Re</strain>
    </source>
</reference>
<evidence type="ECO:0000313" key="3">
    <source>
        <dbReference type="Proteomes" id="UP001317629"/>
    </source>
</evidence>
<gene>
    <name evidence="2" type="ORF">SS37A_14450</name>
</gene>
<dbReference type="Pfam" id="PF09343">
    <property type="entry name" value="DUF2460"/>
    <property type="match status" value="1"/>
</dbReference>
<dbReference type="NCBIfam" id="TIGR02217">
    <property type="entry name" value="chp_TIGR02217"/>
    <property type="match status" value="1"/>
</dbReference>
<evidence type="ECO:0000313" key="2">
    <source>
        <dbReference type="EMBL" id="BDV33916.1"/>
    </source>
</evidence>
<sequence length="211" mass="22715">MIAAFHEVRFPCGLTLGARGGPERRTQIVDLRSGREERNQLWAGSRRKWNAGYGLNTVDKLAQVVAFFEERAGRFYGFRWQDRFDMTSGPSPKIAVTPTDQTIGVGDGATKSFQLIKTYGAAYNPFARKILKPVAGTAVVALNGVAQASGWSVDATTGIVTFAAAPAAGAIVSAGYQFDVPVRFDLDYLEMEESAILAGIVPNIPVVELLG</sequence>
<protein>
    <submittedName>
        <fullName evidence="2">Glycoside hydrolase family 24</fullName>
    </submittedName>
</protein>